<dbReference type="RefSeq" id="WP_420820796.1">
    <property type="nucleotide sequence ID" value="NZ_SGWV01000007.1"/>
</dbReference>
<dbReference type="Gene3D" id="3.40.366.30">
    <property type="entry name" value="50S ribosomal protein L16 arginine hydroxylase, Chain A, Domain 2"/>
    <property type="match status" value="1"/>
</dbReference>
<dbReference type="SMART" id="SM00558">
    <property type="entry name" value="JmjC"/>
    <property type="match status" value="1"/>
</dbReference>
<feature type="compositionally biased region" description="Polar residues" evidence="6">
    <location>
        <begin position="1"/>
        <end position="11"/>
    </location>
</feature>
<keyword evidence="3" id="KW-0223">Dioxygenase</keyword>
<keyword evidence="8" id="KW-0687">Ribonucleoprotein</keyword>
<proteinExistence type="predicted"/>
<dbReference type="PROSITE" id="PS51184">
    <property type="entry name" value="JMJC"/>
    <property type="match status" value="1"/>
</dbReference>
<dbReference type="InterPro" id="IPR039994">
    <property type="entry name" value="NO66-like"/>
</dbReference>
<feature type="region of interest" description="Disordered" evidence="6">
    <location>
        <begin position="1"/>
        <end position="23"/>
    </location>
</feature>
<feature type="domain" description="JmjC" evidence="7">
    <location>
        <begin position="130"/>
        <end position="257"/>
    </location>
</feature>
<dbReference type="GO" id="GO:0046872">
    <property type="term" value="F:metal ion binding"/>
    <property type="evidence" value="ECO:0007669"/>
    <property type="project" value="UniProtKB-KW"/>
</dbReference>
<dbReference type="Proteomes" id="UP000293433">
    <property type="component" value="Unassembled WGS sequence"/>
</dbReference>
<comment type="caution">
    <text evidence="8">The sequence shown here is derived from an EMBL/GenBank/DDBJ whole genome shotgun (WGS) entry which is preliminary data.</text>
</comment>
<sequence length="407" mass="44486">MPKKNPTSPQKTAVAPAQRPHPDAAVAPLDVGSELLGGLSAEAFMRRHWQRKPLLVRQALPGVVPPLSRAELFALVERDDVESRLIRREGEPGREAWQLRRGPMPRRALPSASKPGWTVLVQGLNLHVPAAEAILNRFRFVPQARLDDLMVSWASDGGGVGPHFDSYDVFLIQVQGQRRWRIGRMPNAELRPGLPLKIIDGFVAEQEWVLEAGDMLYLPPGWAHDGDAVGGDCMTCSVGFRSPGRSELVRETLLRLADAVDDEADGGARPPVYRDPGQLATDAPGRIPAALHDYAQAALTRALAEPGALAQALGEYLSEPKAQISFDPGRTMPEGCGVRLDPRTCLLYDDRRVYCNGESWRAAGRDARALQQLADARALDAASVAKASPELQELLTQWVEDGWLLPT</sequence>
<evidence type="ECO:0000313" key="8">
    <source>
        <dbReference type="EMBL" id="RZS58042.1"/>
    </source>
</evidence>
<organism evidence="8 9">
    <name type="scientific">Sphaerotilus mobilis</name>
    <dbReference type="NCBI Taxonomy" id="47994"/>
    <lineage>
        <taxon>Bacteria</taxon>
        <taxon>Pseudomonadati</taxon>
        <taxon>Pseudomonadota</taxon>
        <taxon>Betaproteobacteria</taxon>
        <taxon>Burkholderiales</taxon>
        <taxon>Sphaerotilaceae</taxon>
        <taxon>Sphaerotilus</taxon>
    </lineage>
</organism>
<reference evidence="8 9" key="1">
    <citation type="submission" date="2019-02" db="EMBL/GenBank/DDBJ databases">
        <title>Genomic Encyclopedia of Type Strains, Phase IV (KMG-IV): sequencing the most valuable type-strain genomes for metagenomic binning, comparative biology and taxonomic classification.</title>
        <authorList>
            <person name="Goeker M."/>
        </authorList>
    </citation>
    <scope>NUCLEOTIDE SEQUENCE [LARGE SCALE GENOMIC DNA]</scope>
    <source>
        <strain evidence="8 9">DSM 10617</strain>
    </source>
</reference>
<dbReference type="AlphaFoldDB" id="A0A4Q7LUV5"/>
<dbReference type="EMBL" id="SGWV01000007">
    <property type="protein sequence ID" value="RZS58042.1"/>
    <property type="molecule type" value="Genomic_DNA"/>
</dbReference>
<evidence type="ECO:0000256" key="1">
    <source>
        <dbReference type="ARBA" id="ARBA00001954"/>
    </source>
</evidence>
<dbReference type="InterPro" id="IPR003347">
    <property type="entry name" value="JmjC_dom"/>
</dbReference>
<dbReference type="PANTHER" id="PTHR13096:SF8">
    <property type="entry name" value="RIBOSOMAL OXYGENASE 1"/>
    <property type="match status" value="1"/>
</dbReference>
<accession>A0A4Q7LUV5</accession>
<evidence type="ECO:0000259" key="7">
    <source>
        <dbReference type="PROSITE" id="PS51184"/>
    </source>
</evidence>
<keyword evidence="9" id="KW-1185">Reference proteome</keyword>
<dbReference type="InterPro" id="IPR046799">
    <property type="entry name" value="ROXA-like_wH"/>
</dbReference>
<name>A0A4Q7LUV5_9BURK</name>
<comment type="cofactor">
    <cofactor evidence="1">
        <name>Fe(2+)</name>
        <dbReference type="ChEBI" id="CHEBI:29033"/>
    </cofactor>
</comment>
<keyword evidence="4" id="KW-0560">Oxidoreductase</keyword>
<dbReference type="Gene3D" id="2.60.120.650">
    <property type="entry name" value="Cupin"/>
    <property type="match status" value="1"/>
</dbReference>
<dbReference type="Pfam" id="PF20514">
    <property type="entry name" value="WHD_ROXA"/>
    <property type="match status" value="1"/>
</dbReference>
<dbReference type="GO" id="GO:0005840">
    <property type="term" value="C:ribosome"/>
    <property type="evidence" value="ECO:0007669"/>
    <property type="project" value="UniProtKB-KW"/>
</dbReference>
<dbReference type="PANTHER" id="PTHR13096">
    <property type="entry name" value="MINA53 MYC INDUCED NUCLEAR ANTIGEN"/>
    <property type="match status" value="1"/>
</dbReference>
<dbReference type="Pfam" id="PF08007">
    <property type="entry name" value="JmjC_2"/>
    <property type="match status" value="1"/>
</dbReference>
<evidence type="ECO:0000256" key="4">
    <source>
        <dbReference type="ARBA" id="ARBA00023002"/>
    </source>
</evidence>
<evidence type="ECO:0000313" key="9">
    <source>
        <dbReference type="Proteomes" id="UP000293433"/>
    </source>
</evidence>
<gene>
    <name evidence="8" type="ORF">EV685_0319</name>
</gene>
<keyword evidence="5" id="KW-0408">Iron</keyword>
<keyword evidence="8" id="KW-0689">Ribosomal protein</keyword>
<keyword evidence="2" id="KW-0479">Metal-binding</keyword>
<dbReference type="SUPFAM" id="SSF51197">
    <property type="entry name" value="Clavaminate synthase-like"/>
    <property type="match status" value="1"/>
</dbReference>
<protein>
    <submittedName>
        <fullName evidence="8">50S ribosomal protein L16 3-hydroxylase</fullName>
    </submittedName>
</protein>
<evidence type="ECO:0000256" key="2">
    <source>
        <dbReference type="ARBA" id="ARBA00022723"/>
    </source>
</evidence>
<dbReference type="GO" id="GO:0016706">
    <property type="term" value="F:2-oxoglutarate-dependent dioxygenase activity"/>
    <property type="evidence" value="ECO:0007669"/>
    <property type="project" value="TreeGrafter"/>
</dbReference>
<evidence type="ECO:0000256" key="3">
    <source>
        <dbReference type="ARBA" id="ARBA00022964"/>
    </source>
</evidence>
<evidence type="ECO:0000256" key="5">
    <source>
        <dbReference type="ARBA" id="ARBA00023004"/>
    </source>
</evidence>
<evidence type="ECO:0000256" key="6">
    <source>
        <dbReference type="SAM" id="MobiDB-lite"/>
    </source>
</evidence>